<feature type="compositionally biased region" description="Polar residues" evidence="1">
    <location>
        <begin position="124"/>
        <end position="144"/>
    </location>
</feature>
<evidence type="ECO:0000313" key="4">
    <source>
        <dbReference type="Proteomes" id="UP001183629"/>
    </source>
</evidence>
<evidence type="ECO:0000259" key="2">
    <source>
        <dbReference type="Pfam" id="PF13340"/>
    </source>
</evidence>
<evidence type="ECO:0000313" key="3">
    <source>
        <dbReference type="EMBL" id="MDR7322628.1"/>
    </source>
</evidence>
<proteinExistence type="predicted"/>
<keyword evidence="4" id="KW-1185">Reference proteome</keyword>
<dbReference type="RefSeq" id="WP_310413298.1">
    <property type="nucleotide sequence ID" value="NZ_JAVDYC010000001.1"/>
</dbReference>
<organism evidence="3 4">
    <name type="scientific">Catenuloplanes niger</name>
    <dbReference type="NCBI Taxonomy" id="587534"/>
    <lineage>
        <taxon>Bacteria</taxon>
        <taxon>Bacillati</taxon>
        <taxon>Actinomycetota</taxon>
        <taxon>Actinomycetes</taxon>
        <taxon>Micromonosporales</taxon>
        <taxon>Micromonosporaceae</taxon>
        <taxon>Catenuloplanes</taxon>
    </lineage>
</organism>
<sequence length="144" mass="15592">MIAPRLTAWRQARTDARATLGIKGRNATHDLREIFNAILYVNRTGHPVALPTPRLPCKPAVYGYFTAWSKEGIFTDLDYDLTGLVRDHHGRAAELTASIMDTQSIKTSPNVPVDSQGIDAGKNGSCNTADSPATTKPCLTTQPA</sequence>
<dbReference type="InterPro" id="IPR025161">
    <property type="entry name" value="IS402-like_dom"/>
</dbReference>
<accession>A0AAE3ZQZ1</accession>
<reference evidence="3 4" key="1">
    <citation type="submission" date="2023-07" db="EMBL/GenBank/DDBJ databases">
        <title>Sequencing the genomes of 1000 actinobacteria strains.</title>
        <authorList>
            <person name="Klenk H.-P."/>
        </authorList>
    </citation>
    <scope>NUCLEOTIDE SEQUENCE [LARGE SCALE GENOMIC DNA]</scope>
    <source>
        <strain evidence="3 4">DSM 44711</strain>
    </source>
</reference>
<name>A0AAE3ZQZ1_9ACTN</name>
<dbReference type="AlphaFoldDB" id="A0AAE3ZQZ1"/>
<comment type="caution">
    <text evidence="3">The sequence shown here is derived from an EMBL/GenBank/DDBJ whole genome shotgun (WGS) entry which is preliminary data.</text>
</comment>
<evidence type="ECO:0000256" key="1">
    <source>
        <dbReference type="SAM" id="MobiDB-lite"/>
    </source>
</evidence>
<feature type="domain" description="Insertion element IS402-like" evidence="2">
    <location>
        <begin position="18"/>
        <end position="76"/>
    </location>
</feature>
<dbReference type="Proteomes" id="UP001183629">
    <property type="component" value="Unassembled WGS sequence"/>
</dbReference>
<gene>
    <name evidence="3" type="ORF">J2S44_002878</name>
</gene>
<dbReference type="Pfam" id="PF13340">
    <property type="entry name" value="DUF4096"/>
    <property type="match status" value="1"/>
</dbReference>
<dbReference type="PANTHER" id="PTHR30007">
    <property type="entry name" value="PHP DOMAIN PROTEIN"/>
    <property type="match status" value="1"/>
</dbReference>
<feature type="region of interest" description="Disordered" evidence="1">
    <location>
        <begin position="106"/>
        <end position="144"/>
    </location>
</feature>
<protein>
    <submittedName>
        <fullName evidence="3">Transposase</fullName>
    </submittedName>
</protein>
<dbReference type="PANTHER" id="PTHR30007:SF0">
    <property type="entry name" value="TRANSPOSASE"/>
    <property type="match status" value="1"/>
</dbReference>
<dbReference type="EMBL" id="JAVDYC010000001">
    <property type="protein sequence ID" value="MDR7322628.1"/>
    <property type="molecule type" value="Genomic_DNA"/>
</dbReference>